<dbReference type="SUPFAM" id="SSF46689">
    <property type="entry name" value="Homeodomain-like"/>
    <property type="match status" value="2"/>
</dbReference>
<evidence type="ECO:0000313" key="4">
    <source>
        <dbReference type="EMBL" id="BBB01222.1"/>
    </source>
</evidence>
<feature type="domain" description="HTH araC/xylS-type" evidence="3">
    <location>
        <begin position="187"/>
        <end position="285"/>
    </location>
</feature>
<organism evidence="4 5">
    <name type="scientific">Actinacidiphila reveromycinica</name>
    <dbReference type="NCBI Taxonomy" id="659352"/>
    <lineage>
        <taxon>Bacteria</taxon>
        <taxon>Bacillati</taxon>
        <taxon>Actinomycetota</taxon>
        <taxon>Actinomycetes</taxon>
        <taxon>Kitasatosporales</taxon>
        <taxon>Streptomycetaceae</taxon>
        <taxon>Actinacidiphila</taxon>
    </lineage>
</organism>
<dbReference type="GO" id="GO:0043565">
    <property type="term" value="F:sequence-specific DNA binding"/>
    <property type="evidence" value="ECO:0007669"/>
    <property type="project" value="InterPro"/>
</dbReference>
<dbReference type="InterPro" id="IPR018060">
    <property type="entry name" value="HTH_AraC"/>
</dbReference>
<proteinExistence type="predicted"/>
<dbReference type="SMART" id="SM00342">
    <property type="entry name" value="HTH_ARAC"/>
    <property type="match status" value="1"/>
</dbReference>
<dbReference type="InterPro" id="IPR009057">
    <property type="entry name" value="Homeodomain-like_sf"/>
</dbReference>
<dbReference type="AlphaFoldDB" id="A0A7U3UZ29"/>
<keyword evidence="2" id="KW-0804">Transcription</keyword>
<dbReference type="PANTHER" id="PTHR43436:SF1">
    <property type="entry name" value="TRANSCRIPTIONAL REGULATORY PROTEIN"/>
    <property type="match status" value="1"/>
</dbReference>
<dbReference type="RefSeq" id="WP_202237146.1">
    <property type="nucleotide sequence ID" value="NZ_AP018365.1"/>
</dbReference>
<dbReference type="KEGG" id="arev:RVR_8513"/>
<evidence type="ECO:0000256" key="1">
    <source>
        <dbReference type="ARBA" id="ARBA00023015"/>
    </source>
</evidence>
<name>A0A7U3UZ29_9ACTN</name>
<keyword evidence="1" id="KW-0805">Transcription regulation</keyword>
<accession>A0A7U3UZ29</accession>
<dbReference type="GO" id="GO:0003700">
    <property type="term" value="F:DNA-binding transcription factor activity"/>
    <property type="evidence" value="ECO:0007669"/>
    <property type="project" value="InterPro"/>
</dbReference>
<protein>
    <submittedName>
        <fullName evidence="4">Putative AraC family transcriptional regulator</fullName>
    </submittedName>
</protein>
<reference evidence="4 5" key="1">
    <citation type="journal article" date="2010" name="J. Bacteriol.">
        <title>Biochemical characterization of a novel indole prenyltransferase from Streptomyces sp. SN-593.</title>
        <authorList>
            <person name="Takahashi S."/>
            <person name="Takagi H."/>
            <person name="Toyoda A."/>
            <person name="Uramoto M."/>
            <person name="Nogawa T."/>
            <person name="Ueki M."/>
            <person name="Sakaki Y."/>
            <person name="Osada H."/>
        </authorList>
    </citation>
    <scope>NUCLEOTIDE SEQUENCE [LARGE SCALE GENOMIC DNA]</scope>
    <source>
        <strain evidence="4 5">SN-593</strain>
    </source>
</reference>
<reference evidence="4 5" key="4">
    <citation type="journal article" date="2020" name="Sci. Rep.">
        <title>beta-carboline chemical signals induce reveromycin production through a LuxR family regulator in Streptomyces sp. SN-593.</title>
        <authorList>
            <person name="Panthee S."/>
            <person name="Kito N."/>
            <person name="Hayashi T."/>
            <person name="Shimizu T."/>
            <person name="Ishikawa J."/>
            <person name="Hamamoto H."/>
            <person name="Osada H."/>
            <person name="Takahashi S."/>
        </authorList>
    </citation>
    <scope>NUCLEOTIDE SEQUENCE [LARGE SCALE GENOMIC DNA]</scope>
    <source>
        <strain evidence="4 5">SN-593</strain>
    </source>
</reference>
<evidence type="ECO:0000259" key="3">
    <source>
        <dbReference type="PROSITE" id="PS01124"/>
    </source>
</evidence>
<reference evidence="4 5" key="2">
    <citation type="journal article" date="2011" name="J. Antibiot.">
        <title>Furaquinocins I and J: novel polyketide isoprenoid hybrid compounds from Streptomyces reveromyceticus SN-593.</title>
        <authorList>
            <person name="Panthee S."/>
            <person name="Takahashi S."/>
            <person name="Takagi H."/>
            <person name="Nogawa T."/>
            <person name="Oowada E."/>
            <person name="Uramoto M."/>
            <person name="Osada H."/>
        </authorList>
    </citation>
    <scope>NUCLEOTIDE SEQUENCE [LARGE SCALE GENOMIC DNA]</scope>
    <source>
        <strain evidence="4 5">SN-593</strain>
    </source>
</reference>
<sequence>MDQLAAAIARHSDGTWHDAVVPRLTVVALDEPLPPSDLLYEPMICFIAEGAKHSTAGERSWGTRRGEMFLNSLVLPVTAVFESLPYRSAVMRLDGRVLADLLLELDGADGPPPPAAPAGPEGQISAPMTPEIVDAVTRWVRLLDTPEDIPALAPRVEAEILYRLLGSPLGPLLRRLTPADTAASRVRAAAAWICEHFREPLTVEAVAAVAHMSPATLHRHFKAATGMGPLRFQKHLRLQEARRRLLSGDSTAALVAEAVGYASATQFNREYRRHYGLPPARDAARLRARMSAPVRDPAGT</sequence>
<evidence type="ECO:0000256" key="2">
    <source>
        <dbReference type="ARBA" id="ARBA00023163"/>
    </source>
</evidence>
<dbReference type="Pfam" id="PF06719">
    <property type="entry name" value="AraC_N"/>
    <property type="match status" value="1"/>
</dbReference>
<dbReference type="Pfam" id="PF12833">
    <property type="entry name" value="HTH_18"/>
    <property type="match status" value="1"/>
</dbReference>
<keyword evidence="5" id="KW-1185">Reference proteome</keyword>
<dbReference type="Gene3D" id="1.10.10.60">
    <property type="entry name" value="Homeodomain-like"/>
    <property type="match status" value="1"/>
</dbReference>
<gene>
    <name evidence="4" type="ORF">RVR_8513</name>
</gene>
<dbReference type="EMBL" id="AP018365">
    <property type="protein sequence ID" value="BBB01222.1"/>
    <property type="molecule type" value="Genomic_DNA"/>
</dbReference>
<dbReference type="Proteomes" id="UP000595703">
    <property type="component" value="Chromosome"/>
</dbReference>
<dbReference type="InterPro" id="IPR009594">
    <property type="entry name" value="Tscrpt_reg_HTH_AraC_N"/>
</dbReference>
<reference evidence="4 5" key="3">
    <citation type="journal article" date="2011" name="Nat. Chem. Biol.">
        <title>Reveromycin A biosynthesis uses RevG and RevJ for stereospecific spiroacetal formation.</title>
        <authorList>
            <person name="Takahashi S."/>
            <person name="Toyoda A."/>
            <person name="Sekiyama Y."/>
            <person name="Takagi H."/>
            <person name="Nogawa T."/>
            <person name="Uramoto M."/>
            <person name="Suzuki R."/>
            <person name="Koshino H."/>
            <person name="Kumano T."/>
            <person name="Panthee S."/>
            <person name="Dairi T."/>
            <person name="Ishikawa J."/>
            <person name="Ikeda H."/>
            <person name="Sakaki Y."/>
            <person name="Osada H."/>
        </authorList>
    </citation>
    <scope>NUCLEOTIDE SEQUENCE [LARGE SCALE GENOMIC DNA]</scope>
    <source>
        <strain evidence="4 5">SN-593</strain>
    </source>
</reference>
<dbReference type="PANTHER" id="PTHR43436">
    <property type="entry name" value="ARAC-FAMILY TRANSCRIPTIONAL REGULATOR"/>
    <property type="match status" value="1"/>
</dbReference>
<evidence type="ECO:0000313" key="5">
    <source>
        <dbReference type="Proteomes" id="UP000595703"/>
    </source>
</evidence>
<dbReference type="PROSITE" id="PS01124">
    <property type="entry name" value="HTH_ARAC_FAMILY_2"/>
    <property type="match status" value="1"/>
</dbReference>